<dbReference type="GO" id="GO:0009279">
    <property type="term" value="C:cell outer membrane"/>
    <property type="evidence" value="ECO:0007669"/>
    <property type="project" value="UniProtKB-SubCell"/>
</dbReference>
<evidence type="ECO:0000256" key="3">
    <source>
        <dbReference type="ARBA" id="ARBA00022692"/>
    </source>
</evidence>
<evidence type="ECO:0000256" key="7">
    <source>
        <dbReference type="ARBA" id="ARBA00023609"/>
    </source>
</evidence>
<gene>
    <name evidence="10" type="ORF">AYY17_16660</name>
</gene>
<keyword evidence="6" id="KW-0998">Cell outer membrane</keyword>
<dbReference type="InterPro" id="IPR057556">
    <property type="entry name" value="TPR_Slam"/>
</dbReference>
<evidence type="ECO:0000313" key="10">
    <source>
        <dbReference type="EMBL" id="OBU10219.1"/>
    </source>
</evidence>
<evidence type="ECO:0000259" key="9">
    <source>
        <dbReference type="Pfam" id="PF24575"/>
    </source>
</evidence>
<dbReference type="Proteomes" id="UP000092247">
    <property type="component" value="Unassembled WGS sequence"/>
</dbReference>
<dbReference type="AlphaFoldDB" id="A0A1B8HL98"/>
<keyword evidence="4" id="KW-0732">Signal</keyword>
<name>A0A1B8HL98_9GAMM</name>
<dbReference type="Pfam" id="PF04575">
    <property type="entry name" value="SlipAM"/>
    <property type="match status" value="1"/>
</dbReference>
<evidence type="ECO:0008006" key="12">
    <source>
        <dbReference type="Google" id="ProtNLM"/>
    </source>
</evidence>
<evidence type="ECO:0000256" key="2">
    <source>
        <dbReference type="ARBA" id="ARBA00022452"/>
    </source>
</evidence>
<evidence type="ECO:0000256" key="1">
    <source>
        <dbReference type="ARBA" id="ARBA00004571"/>
    </source>
</evidence>
<sequence length="452" mass="52732">MSLQIKLLYGFNLFLLLISFLFSASISANKQNTTIINRDTTAKYLYLSLKQNNLKNIYHYLSAYQKENQADPLLILFSQAKLAYLNQRPRLAILLYQAILEQKPHFFTAQLELARSYRADRQTGNALSLFRVLSQRLPVTSPHYPEITRTITELSRALSWSLMLSAGSHYNNNYYQTPDPGAHCLHYNPDGSCYANLVTQKPHAVLQWRSDWDLRKLTALTGSHFLTQHYHTATRYDAVNQVPNTLAMTAKAGYHYQDRHTLWQLTPVFEQHFSAGTRFSANYGLHTYLHQQLSPHWSLSGRAALKRHHFQPRLHSHNGTEYQLMPQITWRPHPATTLYLQGEATVHLKNDPYKHYRTAALHAGLSHLWHPFFSQSVHAVYSRKRYNHIHPLHRHAREDRSQQYSTTLAFYPPSSGQISPQLSLIHTRNHSTIPWLYTYRQTEIMLRFERLF</sequence>
<evidence type="ECO:0000256" key="4">
    <source>
        <dbReference type="ARBA" id="ARBA00022729"/>
    </source>
</evidence>
<dbReference type="Gene3D" id="1.25.40.10">
    <property type="entry name" value="Tetratricopeptide repeat domain"/>
    <property type="match status" value="1"/>
</dbReference>
<protein>
    <recommendedName>
        <fullName evidence="12">DUF560 domain-containing protein</fullName>
    </recommendedName>
</protein>
<keyword evidence="3" id="KW-0812">Transmembrane</keyword>
<reference evidence="10 11" key="1">
    <citation type="submission" date="2016-06" db="EMBL/GenBank/DDBJ databases">
        <authorList>
            <person name="Kjaerup R.B."/>
            <person name="Dalgaard T.S."/>
            <person name="Juul-Madsen H.R."/>
        </authorList>
    </citation>
    <scope>NUCLEOTIDE SEQUENCE [LARGE SCALE GENOMIC DNA]</scope>
    <source>
        <strain evidence="10 11">GCSL-Mp3</strain>
    </source>
</reference>
<evidence type="ECO:0000259" key="8">
    <source>
        <dbReference type="Pfam" id="PF04575"/>
    </source>
</evidence>
<evidence type="ECO:0000256" key="5">
    <source>
        <dbReference type="ARBA" id="ARBA00023136"/>
    </source>
</evidence>
<evidence type="ECO:0000256" key="6">
    <source>
        <dbReference type="ARBA" id="ARBA00023237"/>
    </source>
</evidence>
<dbReference type="InterPro" id="IPR011990">
    <property type="entry name" value="TPR-like_helical_dom_sf"/>
</dbReference>
<evidence type="ECO:0000313" key="11">
    <source>
        <dbReference type="Proteomes" id="UP000092247"/>
    </source>
</evidence>
<organism evidence="10 11">
    <name type="scientific">Morganella psychrotolerans</name>
    <dbReference type="NCBI Taxonomy" id="368603"/>
    <lineage>
        <taxon>Bacteria</taxon>
        <taxon>Pseudomonadati</taxon>
        <taxon>Pseudomonadota</taxon>
        <taxon>Gammaproteobacteria</taxon>
        <taxon>Enterobacterales</taxon>
        <taxon>Morganellaceae</taxon>
        <taxon>Morganella</taxon>
    </lineage>
</organism>
<feature type="domain" description="Surface lipoprotein assembly modifier N-terminal TPR repeats region" evidence="9">
    <location>
        <begin position="37"/>
        <end position="126"/>
    </location>
</feature>
<dbReference type="Pfam" id="PF24575">
    <property type="entry name" value="TPR_Slam"/>
    <property type="match status" value="1"/>
</dbReference>
<dbReference type="EMBL" id="LZEX01000005">
    <property type="protein sequence ID" value="OBU10219.1"/>
    <property type="molecule type" value="Genomic_DNA"/>
</dbReference>
<dbReference type="SUPFAM" id="SSF48452">
    <property type="entry name" value="TPR-like"/>
    <property type="match status" value="1"/>
</dbReference>
<comment type="caution">
    <text evidence="10">The sequence shown here is derived from an EMBL/GenBank/DDBJ whole genome shotgun (WGS) entry which is preliminary data.</text>
</comment>
<keyword evidence="2" id="KW-1134">Transmembrane beta strand</keyword>
<keyword evidence="5" id="KW-0472">Membrane</keyword>
<proteinExistence type="inferred from homology"/>
<comment type="similarity">
    <text evidence="7">Belongs to the Slam family.</text>
</comment>
<feature type="domain" description="Surface lipoprotein assembly modifier C-terminal" evidence="8">
    <location>
        <begin position="160"/>
        <end position="452"/>
    </location>
</feature>
<comment type="subcellular location">
    <subcellularLocation>
        <location evidence="1">Cell outer membrane</location>
        <topology evidence="1">Multi-pass membrane protein</topology>
    </subcellularLocation>
</comment>
<accession>A0A1B8HL98</accession>
<dbReference type="InterPro" id="IPR007655">
    <property type="entry name" value="Slam_C"/>
</dbReference>
<dbReference type="RefSeq" id="WP_067422171.1">
    <property type="nucleotide sequence ID" value="NZ_LZEX01000005.1"/>
</dbReference>